<comment type="subcellular location">
    <subcellularLocation>
        <location evidence="1">Cell membrane</location>
        <topology evidence="1">Multi-pass membrane protein</topology>
    </subcellularLocation>
</comment>
<feature type="transmembrane region" description="Helical" evidence="7">
    <location>
        <begin position="229"/>
        <end position="251"/>
    </location>
</feature>
<feature type="transmembrane region" description="Helical" evidence="7">
    <location>
        <begin position="424"/>
        <end position="443"/>
    </location>
</feature>
<name>A0A0F0KMT1_9MICO</name>
<dbReference type="InterPro" id="IPR044049">
    <property type="entry name" value="EccD_transm"/>
</dbReference>
<organism evidence="9 10">
    <name type="scientific">Microbacterium oxydans</name>
    <dbReference type="NCBI Taxonomy" id="82380"/>
    <lineage>
        <taxon>Bacteria</taxon>
        <taxon>Bacillati</taxon>
        <taxon>Actinomycetota</taxon>
        <taxon>Actinomycetes</taxon>
        <taxon>Micrococcales</taxon>
        <taxon>Microbacteriaceae</taxon>
        <taxon>Microbacterium</taxon>
    </lineage>
</organism>
<accession>A0A0F0KMT1</accession>
<dbReference type="AlphaFoldDB" id="A0A0F0KMT1"/>
<dbReference type="NCBIfam" id="TIGR03920">
    <property type="entry name" value="T7SS_EccD"/>
    <property type="match status" value="1"/>
</dbReference>
<keyword evidence="3" id="KW-1003">Cell membrane</keyword>
<feature type="domain" description="EccD-like transmembrane" evidence="8">
    <location>
        <begin position="122"/>
        <end position="442"/>
    </location>
</feature>
<feature type="transmembrane region" description="Helical" evidence="7">
    <location>
        <begin position="315"/>
        <end position="332"/>
    </location>
</feature>
<feature type="transmembrane region" description="Helical" evidence="7">
    <location>
        <begin position="362"/>
        <end position="386"/>
    </location>
</feature>
<dbReference type="Gene3D" id="3.10.20.90">
    <property type="entry name" value="Phosphatidylinositol 3-kinase Catalytic Subunit, Chain A, domain 1"/>
    <property type="match status" value="1"/>
</dbReference>
<keyword evidence="5 7" id="KW-1133">Transmembrane helix</keyword>
<keyword evidence="4 7" id="KW-0812">Transmembrane</keyword>
<evidence type="ECO:0000256" key="2">
    <source>
        <dbReference type="ARBA" id="ARBA00006162"/>
    </source>
</evidence>
<dbReference type="Pfam" id="PF19053">
    <property type="entry name" value="EccD"/>
    <property type="match status" value="1"/>
</dbReference>
<evidence type="ECO:0000256" key="4">
    <source>
        <dbReference type="ARBA" id="ARBA00022692"/>
    </source>
</evidence>
<evidence type="ECO:0000256" key="1">
    <source>
        <dbReference type="ARBA" id="ARBA00004651"/>
    </source>
</evidence>
<feature type="transmembrane region" description="Helical" evidence="7">
    <location>
        <begin position="147"/>
        <end position="168"/>
    </location>
</feature>
<evidence type="ECO:0000256" key="7">
    <source>
        <dbReference type="SAM" id="Phobius"/>
    </source>
</evidence>
<evidence type="ECO:0000256" key="5">
    <source>
        <dbReference type="ARBA" id="ARBA00022989"/>
    </source>
</evidence>
<dbReference type="Proteomes" id="UP000033725">
    <property type="component" value="Unassembled WGS sequence"/>
</dbReference>
<gene>
    <name evidence="9" type="ORF">RN51_02476</name>
</gene>
<dbReference type="GO" id="GO:0005886">
    <property type="term" value="C:plasma membrane"/>
    <property type="evidence" value="ECO:0007669"/>
    <property type="project" value="UniProtKB-SubCell"/>
</dbReference>
<comment type="similarity">
    <text evidence="2">Belongs to the EccD/Snm4 family.</text>
</comment>
<protein>
    <recommendedName>
        <fullName evidence="8">EccD-like transmembrane domain-containing protein</fullName>
    </recommendedName>
</protein>
<evidence type="ECO:0000256" key="3">
    <source>
        <dbReference type="ARBA" id="ARBA00022475"/>
    </source>
</evidence>
<feature type="transmembrane region" description="Helical" evidence="7">
    <location>
        <begin position="201"/>
        <end position="222"/>
    </location>
</feature>
<feature type="transmembrane region" description="Helical" evidence="7">
    <location>
        <begin position="175"/>
        <end position="195"/>
    </location>
</feature>
<dbReference type="PATRIC" id="fig|82380.10.peg.2484"/>
<comment type="caution">
    <text evidence="9">The sequence shown here is derived from an EMBL/GenBank/DDBJ whole genome shotgun (WGS) entry which is preliminary data.</text>
</comment>
<reference evidence="9 10" key="1">
    <citation type="submission" date="2015-02" db="EMBL/GenBank/DDBJ databases">
        <title>Draft genome sequences of ten Microbacterium spp. with emphasis on heavy metal contaminated environments.</title>
        <authorList>
            <person name="Corretto E."/>
        </authorList>
    </citation>
    <scope>NUCLEOTIDE SEQUENCE [LARGE SCALE GENOMIC DNA]</scope>
    <source>
        <strain evidence="9 10">BEL163</strain>
    </source>
</reference>
<feature type="transmembrane region" description="Helical" evidence="7">
    <location>
        <begin position="392"/>
        <end position="412"/>
    </location>
</feature>
<evidence type="ECO:0000313" key="10">
    <source>
        <dbReference type="Proteomes" id="UP000033725"/>
    </source>
</evidence>
<evidence type="ECO:0000313" key="9">
    <source>
        <dbReference type="EMBL" id="KJL21455.1"/>
    </source>
</evidence>
<dbReference type="OrthoDB" id="4824971at2"/>
<proteinExistence type="inferred from homology"/>
<feature type="transmembrane region" description="Helical" evidence="7">
    <location>
        <begin position="338"/>
        <end position="355"/>
    </location>
</feature>
<evidence type="ECO:0000256" key="6">
    <source>
        <dbReference type="ARBA" id="ARBA00023136"/>
    </source>
</evidence>
<dbReference type="Pfam" id="PF08817">
    <property type="entry name" value="YukD"/>
    <property type="match status" value="1"/>
</dbReference>
<dbReference type="InterPro" id="IPR024962">
    <property type="entry name" value="YukD-like"/>
</dbReference>
<dbReference type="EMBL" id="JYIV01000027">
    <property type="protein sequence ID" value="KJL21455.1"/>
    <property type="molecule type" value="Genomic_DNA"/>
</dbReference>
<dbReference type="RefSeq" id="WP_045264298.1">
    <property type="nucleotide sequence ID" value="NZ_JYIV01000027.1"/>
</dbReference>
<evidence type="ECO:0000259" key="8">
    <source>
        <dbReference type="Pfam" id="PF19053"/>
    </source>
</evidence>
<keyword evidence="6 7" id="KW-0472">Membrane</keyword>
<dbReference type="InterPro" id="IPR006707">
    <property type="entry name" value="T7SS_EccD"/>
</dbReference>
<sequence>MTQSSAAAGTVLRLSVVSDDRRLDVGVPSQVPLVEIIPGFARSLGVLDPTLTHGGYALQRADGTPLDPARGAAAQGVHDGELLTLVRGGLMHEPRIYDDVVEAVIDATAEQHSSWTPADSSRTALFISLTFLSLCALLLVATPPTSLIPAIIAGAGAVVLSVAAAVLMRLRQPEAGHALGLAAAAYGGLAGYLAVPTQSIWGWPLAAMGLGLVIVGGVGLAVTQDKPEIHLVPIALGASIGITATAAAVFGDPLAPYAIMLATTALLANGIPWLALSSTRIRVISPQSDAEMFAAPVPIDADEVKRRAATGTRTLIALRAALGLAALIATPLVAASGVFGAVLCVLAFIGMMFQSRQIHARLGVLVLMAIGAIGLATTGVTVALALPDVRTWMLLILVVATVILVGLTLLTPKARLRLTRIGDTVEIVALALLLPLGVITAGLV</sequence>
<feature type="transmembrane region" description="Helical" evidence="7">
    <location>
        <begin position="257"/>
        <end position="276"/>
    </location>
</feature>
<feature type="transmembrane region" description="Helical" evidence="7">
    <location>
        <begin position="123"/>
        <end position="141"/>
    </location>
</feature>